<feature type="transmembrane region" description="Helical" evidence="8">
    <location>
        <begin position="123"/>
        <end position="145"/>
    </location>
</feature>
<evidence type="ECO:0000256" key="1">
    <source>
        <dbReference type="ARBA" id="ARBA00004651"/>
    </source>
</evidence>
<proteinExistence type="inferred from homology"/>
<evidence type="ECO:0000313" key="10">
    <source>
        <dbReference type="Proteomes" id="UP001060336"/>
    </source>
</evidence>
<feature type="transmembrane region" description="Helical" evidence="8">
    <location>
        <begin position="288"/>
        <end position="308"/>
    </location>
</feature>
<feature type="transmembrane region" description="Helical" evidence="8">
    <location>
        <begin position="34"/>
        <end position="53"/>
    </location>
</feature>
<dbReference type="InterPro" id="IPR004776">
    <property type="entry name" value="Mem_transp_PIN-like"/>
</dbReference>
<feature type="transmembrane region" description="Helical" evidence="8">
    <location>
        <begin position="166"/>
        <end position="186"/>
    </location>
</feature>
<keyword evidence="3" id="KW-0813">Transport</keyword>
<evidence type="ECO:0000256" key="7">
    <source>
        <dbReference type="ARBA" id="ARBA00023136"/>
    </source>
</evidence>
<feature type="transmembrane region" description="Helical" evidence="8">
    <location>
        <begin position="228"/>
        <end position="249"/>
    </location>
</feature>
<protein>
    <submittedName>
        <fullName evidence="9">AEC family transporter</fullName>
    </submittedName>
</protein>
<dbReference type="PANTHER" id="PTHR36838">
    <property type="entry name" value="AUXIN EFFLUX CARRIER FAMILY PROTEIN"/>
    <property type="match status" value="1"/>
</dbReference>
<evidence type="ECO:0000256" key="6">
    <source>
        <dbReference type="ARBA" id="ARBA00022989"/>
    </source>
</evidence>
<keyword evidence="7 8" id="KW-0472">Membrane</keyword>
<feature type="transmembrane region" description="Helical" evidence="8">
    <location>
        <begin position="65"/>
        <end position="88"/>
    </location>
</feature>
<feature type="transmembrane region" description="Helical" evidence="8">
    <location>
        <begin position="255"/>
        <end position="276"/>
    </location>
</feature>
<accession>A0A9J7AU25</accession>
<dbReference type="PANTHER" id="PTHR36838:SF3">
    <property type="entry name" value="TRANSPORTER AUXIN EFFLUX CARRIER EC FAMILY"/>
    <property type="match status" value="1"/>
</dbReference>
<keyword evidence="10" id="KW-1185">Reference proteome</keyword>
<dbReference type="Gene3D" id="1.20.1530.20">
    <property type="match status" value="1"/>
</dbReference>
<dbReference type="KEGG" id="naci:NUH88_20800"/>
<dbReference type="RefSeq" id="WP_257768687.1">
    <property type="nucleotide sequence ID" value="NZ_CP102480.1"/>
</dbReference>
<comment type="similarity">
    <text evidence="2">Belongs to the auxin efflux carrier (TC 2.A.69) family.</text>
</comment>
<evidence type="ECO:0000256" key="4">
    <source>
        <dbReference type="ARBA" id="ARBA00022475"/>
    </source>
</evidence>
<keyword evidence="4" id="KW-1003">Cell membrane</keyword>
<dbReference type="GO" id="GO:0055085">
    <property type="term" value="P:transmembrane transport"/>
    <property type="evidence" value="ECO:0007669"/>
    <property type="project" value="InterPro"/>
</dbReference>
<evidence type="ECO:0000256" key="5">
    <source>
        <dbReference type="ARBA" id="ARBA00022692"/>
    </source>
</evidence>
<reference evidence="9" key="1">
    <citation type="submission" date="2022-08" db="EMBL/GenBank/DDBJ databases">
        <title>Nisaea acidiphila sp. nov., isolated from a marine algal debris and emended description of the genus Nisaea Urios et al. 2008.</title>
        <authorList>
            <person name="Kwon K."/>
        </authorList>
    </citation>
    <scope>NUCLEOTIDE SEQUENCE</scope>
    <source>
        <strain evidence="9">MEBiC11861</strain>
    </source>
</reference>
<feature type="transmembrane region" description="Helical" evidence="8">
    <location>
        <begin position="198"/>
        <end position="216"/>
    </location>
</feature>
<evidence type="ECO:0000256" key="2">
    <source>
        <dbReference type="ARBA" id="ARBA00010145"/>
    </source>
</evidence>
<organism evidence="9 10">
    <name type="scientific">Nisaea acidiphila</name>
    <dbReference type="NCBI Taxonomy" id="1862145"/>
    <lineage>
        <taxon>Bacteria</taxon>
        <taxon>Pseudomonadati</taxon>
        <taxon>Pseudomonadota</taxon>
        <taxon>Alphaproteobacteria</taxon>
        <taxon>Rhodospirillales</taxon>
        <taxon>Thalassobaculaceae</taxon>
        <taxon>Nisaea</taxon>
    </lineage>
</organism>
<keyword evidence="6 8" id="KW-1133">Transmembrane helix</keyword>
<evidence type="ECO:0000313" key="9">
    <source>
        <dbReference type="EMBL" id="UUX49820.1"/>
    </source>
</evidence>
<gene>
    <name evidence="9" type="ORF">NUH88_20800</name>
</gene>
<dbReference type="EMBL" id="CP102480">
    <property type="protein sequence ID" value="UUX49820.1"/>
    <property type="molecule type" value="Genomic_DNA"/>
</dbReference>
<evidence type="ECO:0000256" key="3">
    <source>
        <dbReference type="ARBA" id="ARBA00022448"/>
    </source>
</evidence>
<sequence>MQILFDIVLPVFGTLFIAFFSARAGIVPPKVAEGLAGFVFTFAVPSLLFDNIVRHPLPDPIEWNYLISFFGAAYLVWLIAMAVSRFLFRRDFAHASMAGMSAAFGNTMLGLPLVLNTFGETGVLPIFLIIAFHSWQFFGLATILLESSRRQKGAISALPLTIAKSLATNPIIIGLLAGLLCNLGSVPVPKPVTDITGFLGQAAMPSAVFVMGASLAKFRMAGAIREAVAACVLKLLLFPALTYVIATHVFDMQPLWRDVAVVIAALPVGINVFLFADRYEAGAPVAATAMLLSTFLSFGTIAAVLYLLGVR</sequence>
<dbReference type="Pfam" id="PF03547">
    <property type="entry name" value="Mem_trans"/>
    <property type="match status" value="1"/>
</dbReference>
<comment type="subcellular location">
    <subcellularLocation>
        <location evidence="1">Cell membrane</location>
        <topology evidence="1">Multi-pass membrane protein</topology>
    </subcellularLocation>
</comment>
<evidence type="ECO:0000256" key="8">
    <source>
        <dbReference type="SAM" id="Phobius"/>
    </source>
</evidence>
<dbReference type="GO" id="GO:0005886">
    <property type="term" value="C:plasma membrane"/>
    <property type="evidence" value="ECO:0007669"/>
    <property type="project" value="UniProtKB-SubCell"/>
</dbReference>
<dbReference type="AlphaFoldDB" id="A0A9J7AU25"/>
<dbReference type="Proteomes" id="UP001060336">
    <property type="component" value="Chromosome"/>
</dbReference>
<name>A0A9J7AU25_9PROT</name>
<keyword evidence="5 8" id="KW-0812">Transmembrane</keyword>
<dbReference type="InterPro" id="IPR038770">
    <property type="entry name" value="Na+/solute_symporter_sf"/>
</dbReference>